<name>A0A414JCA2_9FIRM</name>
<dbReference type="Proteomes" id="UP000283745">
    <property type="component" value="Unassembled WGS sequence"/>
</dbReference>
<evidence type="ECO:0000313" key="1">
    <source>
        <dbReference type="EMBL" id="RHE42136.1"/>
    </source>
</evidence>
<comment type="caution">
    <text evidence="1">The sequence shown here is derived from an EMBL/GenBank/DDBJ whole genome shotgun (WGS) entry which is preliminary data.</text>
</comment>
<dbReference type="EMBL" id="QSKF01000001">
    <property type="protein sequence ID" value="RHE42136.1"/>
    <property type="molecule type" value="Genomic_DNA"/>
</dbReference>
<dbReference type="InterPro" id="IPR046074">
    <property type="entry name" value="DUF6092"/>
</dbReference>
<organism evidence="1 2">
    <name type="scientific">Blautia obeum</name>
    <dbReference type="NCBI Taxonomy" id="40520"/>
    <lineage>
        <taxon>Bacteria</taxon>
        <taxon>Bacillati</taxon>
        <taxon>Bacillota</taxon>
        <taxon>Clostridia</taxon>
        <taxon>Lachnospirales</taxon>
        <taxon>Lachnospiraceae</taxon>
        <taxon>Blautia</taxon>
    </lineage>
</organism>
<reference evidence="1 2" key="1">
    <citation type="submission" date="2018-08" db="EMBL/GenBank/DDBJ databases">
        <title>A genome reference for cultivated species of the human gut microbiota.</title>
        <authorList>
            <person name="Zou Y."/>
            <person name="Xue W."/>
            <person name="Luo G."/>
        </authorList>
    </citation>
    <scope>NUCLEOTIDE SEQUENCE [LARGE SCALE GENOMIC DNA]</scope>
    <source>
        <strain evidence="1 2">AM28-23</strain>
    </source>
</reference>
<sequence>MNNPEFELLIYLITSARALPEEPASYGSIRLTEAASRLCRIICNNDPDNKTYCELLNCIEADKGKALTEPERFSAMLEKASEILVDCL</sequence>
<dbReference type="Pfam" id="PF19585">
    <property type="entry name" value="DUF6092"/>
    <property type="match status" value="1"/>
</dbReference>
<proteinExistence type="predicted"/>
<accession>A0A414JCA2</accession>
<gene>
    <name evidence="1" type="ORF">DW740_02195</name>
</gene>
<evidence type="ECO:0000313" key="2">
    <source>
        <dbReference type="Proteomes" id="UP000283745"/>
    </source>
</evidence>
<dbReference type="RefSeq" id="WP_118049398.1">
    <property type="nucleotide sequence ID" value="NZ_CABJFK010000001.1"/>
</dbReference>
<protein>
    <submittedName>
        <fullName evidence="1">Uncharacterized protein</fullName>
    </submittedName>
</protein>
<dbReference type="AlphaFoldDB" id="A0A414JCA2"/>